<sequence length="171" mass="19588">MKNPCQRMKGNAGRNPLRNDRGDISIFTCFFVVGIVMLVSFLLLYASIRITCINIRNGAKMELNNLSASIYADTYRSQRETNFSEYLNTLYSSGDYTAMLEDMVTDGLASKIPLSTDDYRVRDIRLAFHVTGDRVEYVFTCSVEFYVYMFGHSYPAITRPVELTGYHNTKF</sequence>
<dbReference type="EMBL" id="OFSM01000041">
    <property type="protein sequence ID" value="SOY32168.1"/>
    <property type="molecule type" value="Genomic_DNA"/>
</dbReference>
<dbReference type="Proteomes" id="UP000236311">
    <property type="component" value="Unassembled WGS sequence"/>
</dbReference>
<evidence type="ECO:0000313" key="3">
    <source>
        <dbReference type="Proteomes" id="UP000236311"/>
    </source>
</evidence>
<keyword evidence="3" id="KW-1185">Reference proteome</keyword>
<reference evidence="2 3" key="1">
    <citation type="submission" date="2018-01" db="EMBL/GenBank/DDBJ databases">
        <authorList>
            <person name="Gaut B.S."/>
            <person name="Morton B.R."/>
            <person name="Clegg M.T."/>
            <person name="Duvall M.R."/>
        </authorList>
    </citation>
    <scope>NUCLEOTIDE SEQUENCE [LARGE SCALE GENOMIC DNA]</scope>
    <source>
        <strain evidence="2">GP69</strain>
    </source>
</reference>
<evidence type="ECO:0000313" key="2">
    <source>
        <dbReference type="EMBL" id="SOY32168.1"/>
    </source>
</evidence>
<keyword evidence="1" id="KW-0472">Membrane</keyword>
<feature type="transmembrane region" description="Helical" evidence="1">
    <location>
        <begin position="24"/>
        <end position="46"/>
    </location>
</feature>
<dbReference type="RefSeq" id="WP_172455278.1">
    <property type="nucleotide sequence ID" value="NZ_JANJZD010000046.1"/>
</dbReference>
<gene>
    <name evidence="2" type="ORF">AMURIS_04926</name>
</gene>
<organism evidence="2 3">
    <name type="scientific">Acetatifactor muris</name>
    <dbReference type="NCBI Taxonomy" id="879566"/>
    <lineage>
        <taxon>Bacteria</taxon>
        <taxon>Bacillati</taxon>
        <taxon>Bacillota</taxon>
        <taxon>Clostridia</taxon>
        <taxon>Lachnospirales</taxon>
        <taxon>Lachnospiraceae</taxon>
        <taxon>Acetatifactor</taxon>
    </lineage>
</organism>
<proteinExistence type="predicted"/>
<accession>A0A2K4ZNV6</accession>
<keyword evidence="1" id="KW-1133">Transmembrane helix</keyword>
<keyword evidence="1" id="KW-0812">Transmembrane</keyword>
<name>A0A2K4ZNV6_9FIRM</name>
<dbReference type="AlphaFoldDB" id="A0A2K4ZNV6"/>
<protein>
    <submittedName>
        <fullName evidence="2">Uncharacterized protein</fullName>
    </submittedName>
</protein>
<evidence type="ECO:0000256" key="1">
    <source>
        <dbReference type="SAM" id="Phobius"/>
    </source>
</evidence>